<reference evidence="2" key="1">
    <citation type="submission" date="2012-11" db="EMBL/GenBank/DDBJ databases">
        <authorList>
            <person name="Lucero-Rivera Y.E."/>
            <person name="Tovar-Ramirez D."/>
        </authorList>
    </citation>
    <scope>NUCLEOTIDE SEQUENCE [LARGE SCALE GENOMIC DNA]</scope>
    <source>
        <strain evidence="2">Araruama</strain>
    </source>
</reference>
<gene>
    <name evidence="1" type="ORF">OMM_10670</name>
</gene>
<sequence length="89" mass="10487">MKVNALINKEKFALLGDQIYERKLKGIIENQHKGKFVAIDINSEDFEIDAKEINAVDRLNMRQPNSQIWLKRIGSKFVRHFSPRYRKSV</sequence>
<proteinExistence type="predicted"/>
<name>A0A1V1P0A7_9BACT</name>
<organism evidence="1 2">
    <name type="scientific">Candidatus Magnetoglobus multicellularis str. Araruama</name>
    <dbReference type="NCBI Taxonomy" id="890399"/>
    <lineage>
        <taxon>Bacteria</taxon>
        <taxon>Pseudomonadati</taxon>
        <taxon>Thermodesulfobacteriota</taxon>
        <taxon>Desulfobacteria</taxon>
        <taxon>Desulfobacterales</taxon>
        <taxon>Desulfobacteraceae</taxon>
        <taxon>Candidatus Magnetoglobus</taxon>
    </lineage>
</organism>
<dbReference type="AlphaFoldDB" id="A0A1V1P0A7"/>
<protein>
    <submittedName>
        <fullName evidence="1">Uncharacterized protein</fullName>
    </submittedName>
</protein>
<evidence type="ECO:0000313" key="1">
    <source>
        <dbReference type="EMBL" id="ETR68299.1"/>
    </source>
</evidence>
<dbReference type="Proteomes" id="UP000189670">
    <property type="component" value="Unassembled WGS sequence"/>
</dbReference>
<comment type="caution">
    <text evidence="1">The sequence shown here is derived from an EMBL/GenBank/DDBJ whole genome shotgun (WGS) entry which is preliminary data.</text>
</comment>
<dbReference type="EMBL" id="ATBP01001004">
    <property type="protein sequence ID" value="ETR68299.1"/>
    <property type="molecule type" value="Genomic_DNA"/>
</dbReference>
<accession>A0A1V1P0A7</accession>
<evidence type="ECO:0000313" key="2">
    <source>
        <dbReference type="Proteomes" id="UP000189670"/>
    </source>
</evidence>